<keyword evidence="1" id="KW-1133">Transmembrane helix</keyword>
<sequence length="353" mass="41136">MKIYLLNILLLIIYSMIFLQDTPRKNHKIFCLLASLNWIILSGLRDLSIGPDTLKYGYYFEKAKNISWATLWSERVNIFIHETLGKDPGYIVFQKIIQLFAANYRAYLIAIALIFTVPLGIWIYKNSANPLMSFIIYSCLFYSFFSITGTRQTVATAMVVFIGYKFIKKGVFLPFLLLVLIAMTIHFSAICYLPFYFIANKEITNRYLLLYGSIFMGTFIFRVSIFRLGSKLIGYDQYLPFEETGTTWTFSIFLMALTILTLLKKNEILKNNKWAKHYINALLIAALFVPLTFVNPAAMRVIQYYSLFIILLVPEIINSFPKRERFFVFFVAASTLILLLIKNNPTYMFFWQL</sequence>
<dbReference type="Proteomes" id="UP000196053">
    <property type="component" value="Chromosome I"/>
</dbReference>
<feature type="transmembrane region" description="Helical" evidence="1">
    <location>
        <begin position="104"/>
        <end position="124"/>
    </location>
</feature>
<keyword evidence="1" id="KW-0472">Membrane</keyword>
<protein>
    <submittedName>
        <fullName evidence="2">Putative membrane protein</fullName>
    </submittedName>
</protein>
<keyword evidence="1" id="KW-0812">Transmembrane</keyword>
<feature type="transmembrane region" description="Helical" evidence="1">
    <location>
        <begin position="207"/>
        <end position="225"/>
    </location>
</feature>
<feature type="transmembrane region" description="Helical" evidence="1">
    <location>
        <begin position="325"/>
        <end position="341"/>
    </location>
</feature>
<dbReference type="EMBL" id="LN879430">
    <property type="protein sequence ID" value="CUH92844.1"/>
    <property type="molecule type" value="Genomic_DNA"/>
</dbReference>
<evidence type="ECO:0000313" key="2">
    <source>
        <dbReference type="EMBL" id="CUH92844.1"/>
    </source>
</evidence>
<feature type="transmembrane region" description="Helical" evidence="1">
    <location>
        <begin position="131"/>
        <end position="151"/>
    </location>
</feature>
<feature type="transmembrane region" description="Helical" evidence="1">
    <location>
        <begin position="245"/>
        <end position="263"/>
    </location>
</feature>
<evidence type="ECO:0000313" key="3">
    <source>
        <dbReference type="Proteomes" id="UP000196053"/>
    </source>
</evidence>
<dbReference type="RefSeq" id="WP_058258179.1">
    <property type="nucleotide sequence ID" value="NZ_JANWKB010000062.1"/>
</dbReference>
<reference evidence="3" key="1">
    <citation type="submission" date="2015-09" db="EMBL/GenBank/DDBJ databases">
        <authorList>
            <person name="Wibberg D."/>
        </authorList>
    </citation>
    <scope>NUCLEOTIDE SEQUENCE [LARGE SCALE GENOMIC DNA]</scope>
    <source>
        <strain evidence="3">SD1D</strain>
    </source>
</reference>
<accession>A0A0K8J651</accession>
<keyword evidence="3" id="KW-1185">Reference proteome</keyword>
<evidence type="ECO:0000256" key="1">
    <source>
        <dbReference type="SAM" id="Phobius"/>
    </source>
</evidence>
<proteinExistence type="predicted"/>
<feature type="transmembrane region" description="Helical" evidence="1">
    <location>
        <begin position="301"/>
        <end position="318"/>
    </location>
</feature>
<dbReference type="Pfam" id="PF14897">
    <property type="entry name" value="EpsG"/>
    <property type="match status" value="1"/>
</dbReference>
<dbReference type="InterPro" id="IPR049458">
    <property type="entry name" value="EpsG-like"/>
</dbReference>
<dbReference type="KEGG" id="hsd:SD1D_1298"/>
<gene>
    <name evidence="2" type="ORF">SD1D_1298</name>
</gene>
<dbReference type="AlphaFoldDB" id="A0A0K8J651"/>
<feature type="transmembrane region" description="Helical" evidence="1">
    <location>
        <begin position="275"/>
        <end position="295"/>
    </location>
</feature>
<name>A0A0K8J651_9FIRM</name>
<feature type="transmembrane region" description="Helical" evidence="1">
    <location>
        <begin position="171"/>
        <end position="195"/>
    </location>
</feature>
<dbReference type="OrthoDB" id="1649543at2"/>
<organism evidence="2 3">
    <name type="scientific">Herbinix luporum</name>
    <dbReference type="NCBI Taxonomy" id="1679721"/>
    <lineage>
        <taxon>Bacteria</taxon>
        <taxon>Bacillati</taxon>
        <taxon>Bacillota</taxon>
        <taxon>Clostridia</taxon>
        <taxon>Lachnospirales</taxon>
        <taxon>Lachnospiraceae</taxon>
        <taxon>Herbinix</taxon>
    </lineage>
</organism>